<keyword evidence="2 10" id="KW-0328">Glycosyltransferase</keyword>
<reference evidence="12" key="1">
    <citation type="submission" date="2018-06" db="EMBL/GenBank/DDBJ databases">
        <title>Genome assembly of Danube salmon.</title>
        <authorList>
            <person name="Macqueen D.J."/>
            <person name="Gundappa M.K."/>
        </authorList>
    </citation>
    <scope>NUCLEOTIDE SEQUENCE [LARGE SCALE GENOMIC DNA]</scope>
</reference>
<evidence type="ECO:0000256" key="2">
    <source>
        <dbReference type="ARBA" id="ARBA00022676"/>
    </source>
</evidence>
<evidence type="ECO:0000313" key="11">
    <source>
        <dbReference type="Ensembl" id="ENSHHUP00000041329.1"/>
    </source>
</evidence>
<evidence type="ECO:0000313" key="12">
    <source>
        <dbReference type="Proteomes" id="UP000314982"/>
    </source>
</evidence>
<keyword evidence="3 10" id="KW-0808">Transferase</keyword>
<evidence type="ECO:0000256" key="3">
    <source>
        <dbReference type="ARBA" id="ARBA00022679"/>
    </source>
</evidence>
<dbReference type="PROSITE" id="PS51996">
    <property type="entry name" value="TR_MART"/>
    <property type="match status" value="1"/>
</dbReference>
<keyword evidence="5" id="KW-0732">Signal</keyword>
<dbReference type="Gene3D" id="3.90.176.10">
    <property type="entry name" value="Toxin ADP-ribosyltransferase, Chain A, domain 1"/>
    <property type="match status" value="1"/>
</dbReference>
<dbReference type="PRINTS" id="PR00970">
    <property type="entry name" value="RIBTRNSFRASE"/>
</dbReference>
<keyword evidence="4" id="KW-0548">Nucleotidyltransferase</keyword>
<dbReference type="GeneTree" id="ENSGT01030000234601"/>
<dbReference type="Ensembl" id="ENSHHUT00000042920.1">
    <property type="protein sequence ID" value="ENSHHUP00000041329.1"/>
    <property type="gene ID" value="ENSHHUG00000025533.1"/>
</dbReference>
<dbReference type="InterPro" id="IPR050999">
    <property type="entry name" value="ADP-ribosyltransferase_ARG"/>
</dbReference>
<comment type="similarity">
    <text evidence="1 10">Belongs to the Arg-specific ADP-ribosyltransferase family.</text>
</comment>
<reference evidence="11" key="3">
    <citation type="submission" date="2025-09" db="UniProtKB">
        <authorList>
            <consortium name="Ensembl"/>
        </authorList>
    </citation>
    <scope>IDENTIFICATION</scope>
</reference>
<dbReference type="GO" id="GO:0003950">
    <property type="term" value="F:NAD+ poly-ADP-ribosyltransferase activity"/>
    <property type="evidence" value="ECO:0007669"/>
    <property type="project" value="TreeGrafter"/>
</dbReference>
<dbReference type="SUPFAM" id="SSF56399">
    <property type="entry name" value="ADP-ribosylation"/>
    <property type="match status" value="1"/>
</dbReference>
<organism evidence="11 12">
    <name type="scientific">Hucho hucho</name>
    <name type="common">huchen</name>
    <dbReference type="NCBI Taxonomy" id="62062"/>
    <lineage>
        <taxon>Eukaryota</taxon>
        <taxon>Metazoa</taxon>
        <taxon>Chordata</taxon>
        <taxon>Craniata</taxon>
        <taxon>Vertebrata</taxon>
        <taxon>Euteleostomi</taxon>
        <taxon>Actinopterygii</taxon>
        <taxon>Neopterygii</taxon>
        <taxon>Teleostei</taxon>
        <taxon>Protacanthopterygii</taxon>
        <taxon>Salmoniformes</taxon>
        <taxon>Salmonidae</taxon>
        <taxon>Salmoninae</taxon>
        <taxon>Hucho</taxon>
    </lineage>
</organism>
<evidence type="ECO:0000256" key="9">
    <source>
        <dbReference type="ARBA" id="ARBA00047597"/>
    </source>
</evidence>
<name>A0A4W5MV14_9TELE</name>
<keyword evidence="7 10" id="KW-0520">NAD</keyword>
<evidence type="ECO:0000256" key="8">
    <source>
        <dbReference type="ARBA" id="ARBA00023157"/>
    </source>
</evidence>
<accession>A0A4W5MV14</accession>
<dbReference type="AlphaFoldDB" id="A0A4W5MV14"/>
<evidence type="ECO:0000256" key="6">
    <source>
        <dbReference type="ARBA" id="ARBA00022857"/>
    </source>
</evidence>
<protein>
    <recommendedName>
        <fullName evidence="10">NAD(P)(+)--arginine ADP-ribosyltransferase</fullName>
        <ecNumber evidence="10">2.4.2.31</ecNumber>
    </recommendedName>
    <alternativeName>
        <fullName evidence="10">Mono(ADP-ribosyl)transferase</fullName>
    </alternativeName>
</protein>
<evidence type="ECO:0000256" key="5">
    <source>
        <dbReference type="ARBA" id="ARBA00022729"/>
    </source>
</evidence>
<evidence type="ECO:0000256" key="1">
    <source>
        <dbReference type="ARBA" id="ARBA00009558"/>
    </source>
</evidence>
<dbReference type="GO" id="GO:0106274">
    <property type="term" value="F:NAD+-protein-arginine ADP-ribosyltransferase activity"/>
    <property type="evidence" value="ECO:0007669"/>
    <property type="project" value="UniProtKB-EC"/>
</dbReference>
<proteinExistence type="inferred from homology"/>
<dbReference type="GO" id="GO:0016779">
    <property type="term" value="F:nucleotidyltransferase activity"/>
    <property type="evidence" value="ECO:0007669"/>
    <property type="project" value="UniProtKB-KW"/>
</dbReference>
<dbReference type="PANTHER" id="PTHR10339:SF27">
    <property type="entry name" value="NAD(P)(+)--ARGININE ADP-RIBOSYLTRANSFERASE"/>
    <property type="match status" value="1"/>
</dbReference>
<sequence length="288" mass="33591">MYFDIMARQKILTFAVLYLMKAWTLGVDSKMVLLSQPGLHSPIPLDMVPNSVDDMYQSCTERMYKKVQKEYLPNENSNVRIFKQAWMKAEGCANDVEKRFKEDKSKYNPEELTHDHIKAICAYTAELSQIYPVFNQAVRTNRTEYTTSFHFHSLHFLLTDAIRLLKLNQKTCPTTYRRTNMEFVSKVNKVIRFGLFASSSFLNNFTHFGEKSCFEIETCFGADLKSYPEMGNFEKEVLIPPYEVFKVTAVLKKKKDKNLWCDVVYKLKSIKAPKSNLNCKIFKKPIIN</sequence>
<comment type="catalytic activity">
    <reaction evidence="9 10">
        <text>L-arginyl-[protein] + NAD(+) = N(omega)-(ADP-D-ribosyl)-L-arginyl-[protein] + nicotinamide + H(+)</text>
        <dbReference type="Rhea" id="RHEA:19149"/>
        <dbReference type="Rhea" id="RHEA-COMP:10532"/>
        <dbReference type="Rhea" id="RHEA-COMP:15087"/>
        <dbReference type="ChEBI" id="CHEBI:15378"/>
        <dbReference type="ChEBI" id="CHEBI:17154"/>
        <dbReference type="ChEBI" id="CHEBI:29965"/>
        <dbReference type="ChEBI" id="CHEBI:57540"/>
        <dbReference type="ChEBI" id="CHEBI:142554"/>
        <dbReference type="EC" id="2.4.2.31"/>
    </reaction>
</comment>
<dbReference type="Proteomes" id="UP000314982">
    <property type="component" value="Unassembled WGS sequence"/>
</dbReference>
<evidence type="ECO:0000256" key="10">
    <source>
        <dbReference type="RuleBase" id="RU361228"/>
    </source>
</evidence>
<reference evidence="11" key="2">
    <citation type="submission" date="2025-08" db="UniProtKB">
        <authorList>
            <consortium name="Ensembl"/>
        </authorList>
    </citation>
    <scope>IDENTIFICATION</scope>
</reference>
<dbReference type="Pfam" id="PF01129">
    <property type="entry name" value="ART"/>
    <property type="match status" value="1"/>
</dbReference>
<dbReference type="PANTHER" id="PTHR10339">
    <property type="entry name" value="ADP-RIBOSYLTRANSFERASE"/>
    <property type="match status" value="1"/>
</dbReference>
<dbReference type="FunFam" id="3.90.176.10:FF:000001">
    <property type="entry name" value="NAD(P)(+)--arginine ADP-ribosyltransferase"/>
    <property type="match status" value="1"/>
</dbReference>
<keyword evidence="6 10" id="KW-0521">NADP</keyword>
<dbReference type="EC" id="2.4.2.31" evidence="10"/>
<evidence type="ECO:0000256" key="4">
    <source>
        <dbReference type="ARBA" id="ARBA00022695"/>
    </source>
</evidence>
<keyword evidence="8" id="KW-1015">Disulfide bond</keyword>
<evidence type="ECO:0000256" key="7">
    <source>
        <dbReference type="ARBA" id="ARBA00023027"/>
    </source>
</evidence>
<keyword evidence="12" id="KW-1185">Reference proteome</keyword>
<dbReference type="STRING" id="62062.ENSHHUP00000041329"/>
<dbReference type="InterPro" id="IPR000768">
    <property type="entry name" value="ART"/>
</dbReference>